<proteinExistence type="predicted"/>
<feature type="coiled-coil region" evidence="1">
    <location>
        <begin position="2"/>
        <end position="29"/>
    </location>
</feature>
<evidence type="ECO:0000256" key="1">
    <source>
        <dbReference type="SAM" id="Coils"/>
    </source>
</evidence>
<dbReference type="RefSeq" id="WP_093046497.1">
    <property type="nucleotide sequence ID" value="NZ_FNQR01000021.1"/>
</dbReference>
<accession>A0A1H4H2C1</accession>
<keyword evidence="1" id="KW-0175">Coiled coil</keyword>
<evidence type="ECO:0000313" key="3">
    <source>
        <dbReference type="Proteomes" id="UP000198584"/>
    </source>
</evidence>
<gene>
    <name evidence="2" type="ORF">SAMN05421743_12173</name>
</gene>
<dbReference type="EMBL" id="FNQR01000021">
    <property type="protein sequence ID" value="SEB15985.1"/>
    <property type="molecule type" value="Genomic_DNA"/>
</dbReference>
<keyword evidence="3" id="KW-1185">Reference proteome</keyword>
<evidence type="ECO:0000313" key="2">
    <source>
        <dbReference type="EMBL" id="SEB15985.1"/>
    </source>
</evidence>
<dbReference type="STRING" id="571932.SAMN05421743_12173"/>
<organism evidence="2 3">
    <name type="scientific">Thalassobacillus cyri</name>
    <dbReference type="NCBI Taxonomy" id="571932"/>
    <lineage>
        <taxon>Bacteria</taxon>
        <taxon>Bacillati</taxon>
        <taxon>Bacillota</taxon>
        <taxon>Bacilli</taxon>
        <taxon>Bacillales</taxon>
        <taxon>Bacillaceae</taxon>
        <taxon>Thalassobacillus</taxon>
    </lineage>
</organism>
<dbReference type="AlphaFoldDB" id="A0A1H4H2C1"/>
<reference evidence="2 3" key="1">
    <citation type="submission" date="2016-10" db="EMBL/GenBank/DDBJ databases">
        <authorList>
            <person name="de Groot N.N."/>
        </authorList>
    </citation>
    <scope>NUCLEOTIDE SEQUENCE [LARGE SCALE GENOMIC DNA]</scope>
    <source>
        <strain evidence="2 3">CCM7597</strain>
    </source>
</reference>
<name>A0A1H4H2C1_9BACI</name>
<dbReference type="Proteomes" id="UP000198584">
    <property type="component" value="Unassembled WGS sequence"/>
</dbReference>
<protein>
    <submittedName>
        <fullName evidence="2">Uncharacterized protein</fullName>
    </submittedName>
</protein>
<sequence length="77" mass="9317">MNDTQKVFLEKAQRMVAELEKELIEIVRTECKTYEEANIFLLKIKREMKWSNNYVITDIIREVEFEFEKEKDGLSLK</sequence>